<comment type="cofactor">
    <cofactor evidence="1 4">
        <name>a divalent metal cation</name>
        <dbReference type="ChEBI" id="CHEBI:60240"/>
    </cofactor>
</comment>
<keyword evidence="4" id="KW-0963">Cytoplasm</keyword>
<comment type="similarity">
    <text evidence="4">Belongs to the Maf family.</text>
</comment>
<gene>
    <name evidence="5" type="ORF">L21SP2_1330</name>
</gene>
<dbReference type="PATRIC" id="fig|1307761.3.peg.1323"/>
<keyword evidence="2 4" id="KW-0378">Hydrolase</keyword>
<comment type="function">
    <text evidence="4">Nucleoside triphosphate pyrophosphatase. May have a dual role in cell division arrest and in preventing the incorporation of modified nucleotides into cellular nucleic acids.</text>
</comment>
<dbReference type="InterPro" id="IPR003697">
    <property type="entry name" value="Maf-like"/>
</dbReference>
<reference evidence="5 6" key="1">
    <citation type="journal article" date="2015" name="Stand. Genomic Sci.">
        <title>Complete genome sequence and description of Salinispira pacifica gen. nov., sp. nov., a novel spirochaete isolated form a hypersaline microbial mat.</title>
        <authorList>
            <person name="Ben Hania W."/>
            <person name="Joseph M."/>
            <person name="Schumann P."/>
            <person name="Bunk B."/>
            <person name="Fiebig A."/>
            <person name="Sproer C."/>
            <person name="Klenk H.P."/>
            <person name="Fardeau M.L."/>
            <person name="Spring S."/>
        </authorList>
    </citation>
    <scope>NUCLEOTIDE SEQUENCE [LARGE SCALE GENOMIC DNA]</scope>
    <source>
        <strain evidence="5 6">L21-RPul-D2</strain>
    </source>
</reference>
<dbReference type="CDD" id="cd00555">
    <property type="entry name" value="Maf"/>
    <property type="match status" value="1"/>
</dbReference>
<evidence type="ECO:0000256" key="1">
    <source>
        <dbReference type="ARBA" id="ARBA00001968"/>
    </source>
</evidence>
<dbReference type="KEGG" id="slr:L21SP2_1330"/>
<dbReference type="HAMAP" id="MF_00528">
    <property type="entry name" value="Maf"/>
    <property type="match status" value="1"/>
</dbReference>
<dbReference type="HOGENOM" id="CLU_040416_2_0_12"/>
<dbReference type="SUPFAM" id="SSF52972">
    <property type="entry name" value="ITPase-like"/>
    <property type="match status" value="2"/>
</dbReference>
<dbReference type="Pfam" id="PF02545">
    <property type="entry name" value="Maf"/>
    <property type="match status" value="1"/>
</dbReference>
<evidence type="ECO:0000256" key="2">
    <source>
        <dbReference type="ARBA" id="ARBA00022801"/>
    </source>
</evidence>
<comment type="caution">
    <text evidence="4">Lacks conserved residue(s) required for the propagation of feature annotation.</text>
</comment>
<dbReference type="Proteomes" id="UP000018680">
    <property type="component" value="Chromosome"/>
</dbReference>
<dbReference type="EMBL" id="CP006939">
    <property type="protein sequence ID" value="AHC14729.1"/>
    <property type="molecule type" value="Genomic_DNA"/>
</dbReference>
<feature type="active site" description="Proton acceptor" evidence="4">
    <location>
        <position position="76"/>
    </location>
</feature>
<dbReference type="STRING" id="1307761.L21SP2_1330"/>
<sequence length="228" mass="24665">MIQSHPFVLASASPQRSTLLSQMGLEFSVHPVDMDEDHRKGEDARELVRLLAREKLELRLNTPGEYAPDSCILAADTIVALDSHRLGKPADAGQAEEFLGKLSGREHQVLTGLAIYLPASISADIPALEEHTPGEIQCAPPDSALNPDFASGIIAVAHAVTNIALKNLDTDEIRAYLDWGEYEGAAGGYRVQGRAGCFLTGISGSYTNVVGLPIELLYAILRRTSFWQ</sequence>
<dbReference type="eggNOG" id="COG0424">
    <property type="taxonomic scope" value="Bacteria"/>
</dbReference>
<evidence type="ECO:0000256" key="4">
    <source>
        <dbReference type="HAMAP-Rule" id="MF_00528"/>
    </source>
</evidence>
<proteinExistence type="inferred from homology"/>
<organism evidence="5 6">
    <name type="scientific">Salinispira pacifica</name>
    <dbReference type="NCBI Taxonomy" id="1307761"/>
    <lineage>
        <taxon>Bacteria</taxon>
        <taxon>Pseudomonadati</taxon>
        <taxon>Spirochaetota</taxon>
        <taxon>Spirochaetia</taxon>
        <taxon>Spirochaetales</taxon>
        <taxon>Spirochaetaceae</taxon>
        <taxon>Salinispira</taxon>
    </lineage>
</organism>
<comment type="subcellular location">
    <subcellularLocation>
        <location evidence="4">Cytoplasm</location>
    </subcellularLocation>
</comment>
<dbReference type="InterPro" id="IPR029001">
    <property type="entry name" value="ITPase-like_fam"/>
</dbReference>
<dbReference type="AlphaFoldDB" id="V5WGP9"/>
<dbReference type="PANTHER" id="PTHR43213">
    <property type="entry name" value="BIFUNCTIONAL DTTP/UTP PYROPHOSPHATASE/METHYLTRANSFERASE PROTEIN-RELATED"/>
    <property type="match status" value="1"/>
</dbReference>
<dbReference type="PIRSF" id="PIRSF006305">
    <property type="entry name" value="Maf"/>
    <property type="match status" value="1"/>
</dbReference>
<dbReference type="GO" id="GO:0005737">
    <property type="term" value="C:cytoplasm"/>
    <property type="evidence" value="ECO:0007669"/>
    <property type="project" value="UniProtKB-SubCell"/>
</dbReference>
<name>V5WGP9_9SPIO</name>
<evidence type="ECO:0000256" key="3">
    <source>
        <dbReference type="ARBA" id="ARBA00023080"/>
    </source>
</evidence>
<comment type="catalytic activity">
    <reaction evidence="4">
        <text>a 2'-deoxyribonucleoside 5'-triphosphate + H2O = a 2'-deoxyribonucleoside 5'-phosphate + diphosphate + H(+)</text>
        <dbReference type="Rhea" id="RHEA:44644"/>
        <dbReference type="ChEBI" id="CHEBI:15377"/>
        <dbReference type="ChEBI" id="CHEBI:15378"/>
        <dbReference type="ChEBI" id="CHEBI:33019"/>
        <dbReference type="ChEBI" id="CHEBI:61560"/>
        <dbReference type="ChEBI" id="CHEBI:65317"/>
        <dbReference type="EC" id="3.6.1.9"/>
    </reaction>
</comment>
<dbReference type="EC" id="3.6.1.9" evidence="4"/>
<evidence type="ECO:0000313" key="6">
    <source>
        <dbReference type="Proteomes" id="UP000018680"/>
    </source>
</evidence>
<keyword evidence="3 4" id="KW-0546">Nucleotide metabolism</keyword>
<comment type="catalytic activity">
    <reaction evidence="4">
        <text>a ribonucleoside 5'-triphosphate + H2O = a ribonucleoside 5'-phosphate + diphosphate + H(+)</text>
        <dbReference type="Rhea" id="RHEA:23996"/>
        <dbReference type="ChEBI" id="CHEBI:15377"/>
        <dbReference type="ChEBI" id="CHEBI:15378"/>
        <dbReference type="ChEBI" id="CHEBI:33019"/>
        <dbReference type="ChEBI" id="CHEBI:58043"/>
        <dbReference type="ChEBI" id="CHEBI:61557"/>
        <dbReference type="EC" id="3.6.1.9"/>
    </reaction>
</comment>
<dbReference type="RefSeq" id="WP_024267653.1">
    <property type="nucleotide sequence ID" value="NC_023035.1"/>
</dbReference>
<dbReference type="GO" id="GO:0009117">
    <property type="term" value="P:nucleotide metabolic process"/>
    <property type="evidence" value="ECO:0007669"/>
    <property type="project" value="UniProtKB-KW"/>
</dbReference>
<keyword evidence="6" id="KW-1185">Reference proteome</keyword>
<dbReference type="PANTHER" id="PTHR43213:SF5">
    <property type="entry name" value="BIFUNCTIONAL DTTP_UTP PYROPHOSPHATASE_METHYLTRANSFERASE PROTEIN-RELATED"/>
    <property type="match status" value="1"/>
</dbReference>
<dbReference type="Gene3D" id="3.90.950.10">
    <property type="match status" value="1"/>
</dbReference>
<accession>V5WGP9</accession>
<dbReference type="GO" id="GO:0047429">
    <property type="term" value="F:nucleoside triphosphate diphosphatase activity"/>
    <property type="evidence" value="ECO:0007669"/>
    <property type="project" value="UniProtKB-EC"/>
</dbReference>
<protein>
    <recommendedName>
        <fullName evidence="4">Nucleoside triphosphate pyrophosphatase</fullName>
        <ecNumber evidence="4">3.6.1.9</ecNumber>
    </recommendedName>
    <alternativeName>
        <fullName evidence="4">Nucleotide pyrophosphatase</fullName>
        <shortName evidence="4">Nucleotide PPase</shortName>
    </alternativeName>
</protein>
<evidence type="ECO:0000313" key="5">
    <source>
        <dbReference type="EMBL" id="AHC14729.1"/>
    </source>
</evidence>